<feature type="domain" description="Methyl-accepting transducer" evidence="4">
    <location>
        <begin position="1"/>
        <end position="201"/>
    </location>
</feature>
<dbReference type="GO" id="GO:0006935">
    <property type="term" value="P:chemotaxis"/>
    <property type="evidence" value="ECO:0007669"/>
    <property type="project" value="UniProtKB-ARBA"/>
</dbReference>
<evidence type="ECO:0000256" key="1">
    <source>
        <dbReference type="ARBA" id="ARBA00004370"/>
    </source>
</evidence>
<evidence type="ECO:0000313" key="5">
    <source>
        <dbReference type="EMBL" id="HBU50863.1"/>
    </source>
</evidence>
<evidence type="ECO:0000256" key="2">
    <source>
        <dbReference type="ARBA" id="ARBA00023224"/>
    </source>
</evidence>
<evidence type="ECO:0000313" key="6">
    <source>
        <dbReference type="Proteomes" id="UP000264779"/>
    </source>
</evidence>
<dbReference type="InterPro" id="IPR004089">
    <property type="entry name" value="MCPsignal_dom"/>
</dbReference>
<accession>A0A358DY38</accession>
<dbReference type="GO" id="GO:0007165">
    <property type="term" value="P:signal transduction"/>
    <property type="evidence" value="ECO:0007669"/>
    <property type="project" value="UniProtKB-KW"/>
</dbReference>
<dbReference type="SMART" id="SM00283">
    <property type="entry name" value="MA"/>
    <property type="match status" value="1"/>
</dbReference>
<dbReference type="PROSITE" id="PS50111">
    <property type="entry name" value="CHEMOTAXIS_TRANSDUC_2"/>
    <property type="match status" value="1"/>
</dbReference>
<dbReference type="EMBL" id="DONK01000095">
    <property type="protein sequence ID" value="HBU50863.1"/>
    <property type="molecule type" value="Genomic_DNA"/>
</dbReference>
<dbReference type="RefSeq" id="WP_272965443.1">
    <property type="nucleotide sequence ID" value="NZ_CALBIY010000007.1"/>
</dbReference>
<organism evidence="5 6">
    <name type="scientific">Alteromonas australica</name>
    <dbReference type="NCBI Taxonomy" id="589873"/>
    <lineage>
        <taxon>Bacteria</taxon>
        <taxon>Pseudomonadati</taxon>
        <taxon>Pseudomonadota</taxon>
        <taxon>Gammaproteobacteria</taxon>
        <taxon>Alteromonadales</taxon>
        <taxon>Alteromonadaceae</taxon>
        <taxon>Alteromonas/Salinimonas group</taxon>
        <taxon>Alteromonas</taxon>
    </lineage>
</organism>
<protein>
    <recommendedName>
        <fullName evidence="4">Methyl-accepting transducer domain-containing protein</fullName>
    </recommendedName>
</protein>
<comment type="subcellular location">
    <subcellularLocation>
        <location evidence="1">Membrane</location>
    </subcellularLocation>
</comment>
<name>A0A358DY38_9ALTE</name>
<evidence type="ECO:0000256" key="3">
    <source>
        <dbReference type="PROSITE-ProRule" id="PRU00284"/>
    </source>
</evidence>
<dbReference type="Pfam" id="PF00015">
    <property type="entry name" value="MCPsignal"/>
    <property type="match status" value="1"/>
</dbReference>
<dbReference type="PANTHER" id="PTHR32089">
    <property type="entry name" value="METHYL-ACCEPTING CHEMOTAXIS PROTEIN MCPB"/>
    <property type="match status" value="1"/>
</dbReference>
<reference evidence="5 6" key="1">
    <citation type="journal article" date="2018" name="Nat. Biotechnol.">
        <title>A standardized bacterial taxonomy based on genome phylogeny substantially revises the tree of life.</title>
        <authorList>
            <person name="Parks D.H."/>
            <person name="Chuvochina M."/>
            <person name="Waite D.W."/>
            <person name="Rinke C."/>
            <person name="Skarshewski A."/>
            <person name="Chaumeil P.A."/>
            <person name="Hugenholtz P."/>
        </authorList>
    </citation>
    <scope>NUCLEOTIDE SEQUENCE [LARGE SCALE GENOMIC DNA]</scope>
    <source>
        <strain evidence="5">UBA11621</strain>
    </source>
</reference>
<dbReference type="AlphaFoldDB" id="A0A358DY38"/>
<sequence length="242" mass="25778">MESVRTEAALVENLLSQTEQISVEAADTSADGKEAVSHAANEIRSLAETVKMAVDNIRKLEKRTQEISGITNTISGISEQTNLLALNAAIEAARAGESGRGFAVVADEVRSLASRTGEATAEISSMLNEVQAETSVTMEIMSSSIPQVEGAIELSDKSSNLLQIIEEQAKQSLDNVNQVVSASTKQISTLNALNDGLNEVIATATAMGDSSMSLYEQNQLVAKILSSLAKELKQHTDYFTTQ</sequence>
<keyword evidence="2 3" id="KW-0807">Transducer</keyword>
<gene>
    <name evidence="5" type="ORF">DEB45_06365</name>
</gene>
<dbReference type="Proteomes" id="UP000264779">
    <property type="component" value="Unassembled WGS sequence"/>
</dbReference>
<evidence type="ECO:0000259" key="4">
    <source>
        <dbReference type="PROSITE" id="PS50111"/>
    </source>
</evidence>
<comment type="caution">
    <text evidence="5">The sequence shown here is derived from an EMBL/GenBank/DDBJ whole genome shotgun (WGS) entry which is preliminary data.</text>
</comment>
<dbReference type="SUPFAM" id="SSF58104">
    <property type="entry name" value="Methyl-accepting chemotaxis protein (MCP) signaling domain"/>
    <property type="match status" value="1"/>
</dbReference>
<dbReference type="PANTHER" id="PTHR32089:SF112">
    <property type="entry name" value="LYSOZYME-LIKE PROTEIN-RELATED"/>
    <property type="match status" value="1"/>
</dbReference>
<dbReference type="Gene3D" id="1.10.287.950">
    <property type="entry name" value="Methyl-accepting chemotaxis protein"/>
    <property type="match status" value="1"/>
</dbReference>
<proteinExistence type="predicted"/>
<dbReference type="GO" id="GO:0016020">
    <property type="term" value="C:membrane"/>
    <property type="evidence" value="ECO:0007669"/>
    <property type="project" value="UniProtKB-SubCell"/>
</dbReference>